<keyword evidence="1" id="KW-1185">Reference proteome</keyword>
<evidence type="ECO:0000313" key="2">
    <source>
        <dbReference type="WBParaSite" id="HCON_00095880-00001"/>
    </source>
</evidence>
<dbReference type="Proteomes" id="UP000025227">
    <property type="component" value="Unplaced"/>
</dbReference>
<dbReference type="WBParaSite" id="HCON_00095880-00001">
    <property type="protein sequence ID" value="HCON_00095880-00001"/>
    <property type="gene ID" value="HCON_00095880"/>
</dbReference>
<sequence>MDCHATVLQKHLVDSVRCMEVIALLLTSVQQRKICVLFFTDWYAFIVREKACIVKMDVERLPASLSQTGLLSDIEKSFPEWFSISVFAHW</sequence>
<dbReference type="AlphaFoldDB" id="A0A7I4YFF0"/>
<organism evidence="1 2">
    <name type="scientific">Haemonchus contortus</name>
    <name type="common">Barber pole worm</name>
    <dbReference type="NCBI Taxonomy" id="6289"/>
    <lineage>
        <taxon>Eukaryota</taxon>
        <taxon>Metazoa</taxon>
        <taxon>Ecdysozoa</taxon>
        <taxon>Nematoda</taxon>
        <taxon>Chromadorea</taxon>
        <taxon>Rhabditida</taxon>
        <taxon>Rhabditina</taxon>
        <taxon>Rhabditomorpha</taxon>
        <taxon>Strongyloidea</taxon>
        <taxon>Trichostrongylidae</taxon>
        <taxon>Haemonchus</taxon>
    </lineage>
</organism>
<evidence type="ECO:0000313" key="1">
    <source>
        <dbReference type="Proteomes" id="UP000025227"/>
    </source>
</evidence>
<name>A0A7I4YFF0_HAECO</name>
<proteinExistence type="predicted"/>
<accession>A0A7I4YFF0</accession>
<protein>
    <submittedName>
        <fullName evidence="2">Secreted protein</fullName>
    </submittedName>
</protein>
<reference evidence="2" key="1">
    <citation type="submission" date="2020-12" db="UniProtKB">
        <authorList>
            <consortium name="WormBaseParasite"/>
        </authorList>
    </citation>
    <scope>IDENTIFICATION</scope>
    <source>
        <strain evidence="2">MHco3</strain>
    </source>
</reference>